<dbReference type="EMBL" id="BNCO01000020">
    <property type="protein sequence ID" value="GIL55093.1"/>
    <property type="molecule type" value="Genomic_DNA"/>
</dbReference>
<feature type="non-terminal residue" evidence="2">
    <location>
        <position position="1"/>
    </location>
</feature>
<gene>
    <name evidence="2" type="ORF">Vafri_10712</name>
</gene>
<dbReference type="AlphaFoldDB" id="A0A8J4BAV9"/>
<reference evidence="2" key="1">
    <citation type="journal article" date="2021" name="Proc. Natl. Acad. Sci. U.S.A.">
        <title>Three genomes in the algal genus Volvox reveal the fate of a haploid sex-determining region after a transition to homothallism.</title>
        <authorList>
            <person name="Yamamoto K."/>
            <person name="Hamaji T."/>
            <person name="Kawai-Toyooka H."/>
            <person name="Matsuzaki R."/>
            <person name="Takahashi F."/>
            <person name="Nishimura Y."/>
            <person name="Kawachi M."/>
            <person name="Noguchi H."/>
            <person name="Minakuchi Y."/>
            <person name="Umen J.G."/>
            <person name="Toyoda A."/>
            <person name="Nozaki H."/>
        </authorList>
    </citation>
    <scope>NUCLEOTIDE SEQUENCE</scope>
    <source>
        <strain evidence="2">NIES-3780</strain>
    </source>
</reference>
<evidence type="ECO:0000256" key="1">
    <source>
        <dbReference type="SAM" id="SignalP"/>
    </source>
</evidence>
<evidence type="ECO:0000313" key="3">
    <source>
        <dbReference type="Proteomes" id="UP000747399"/>
    </source>
</evidence>
<protein>
    <submittedName>
        <fullName evidence="2">Uncharacterized protein</fullName>
    </submittedName>
</protein>
<keyword evidence="1" id="KW-0732">Signal</keyword>
<organism evidence="2 3">
    <name type="scientific">Volvox africanus</name>
    <dbReference type="NCBI Taxonomy" id="51714"/>
    <lineage>
        <taxon>Eukaryota</taxon>
        <taxon>Viridiplantae</taxon>
        <taxon>Chlorophyta</taxon>
        <taxon>core chlorophytes</taxon>
        <taxon>Chlorophyceae</taxon>
        <taxon>CS clade</taxon>
        <taxon>Chlamydomonadales</taxon>
        <taxon>Volvocaceae</taxon>
        <taxon>Volvox</taxon>
    </lineage>
</organism>
<dbReference type="Proteomes" id="UP000747399">
    <property type="component" value="Unassembled WGS sequence"/>
</dbReference>
<feature type="chain" id="PRO_5035233448" evidence="1">
    <location>
        <begin position="24"/>
        <end position="198"/>
    </location>
</feature>
<sequence>DTWGAKMLRLLTILGCDLGDLSAITDIEEKVDTLIAYKLDTSNLMEELRSRMRVDWMSDRITVSPRVFVSDRHQPGIKMCRYVHWMGDPNHMEGYIPHTHHSRLIRFRLCCWAIEVNRPKGRARAVRHCPMCEREATEDEYHVLMEWSAYEGLRQEIRQAGDFLEGNMAAVMSMGNRRRLAKVLREIRRVRGTFSGET</sequence>
<feature type="signal peptide" evidence="1">
    <location>
        <begin position="1"/>
        <end position="23"/>
    </location>
</feature>
<accession>A0A8J4BAV9</accession>
<feature type="non-terminal residue" evidence="2">
    <location>
        <position position="198"/>
    </location>
</feature>
<comment type="caution">
    <text evidence="2">The sequence shown here is derived from an EMBL/GenBank/DDBJ whole genome shotgun (WGS) entry which is preliminary data.</text>
</comment>
<keyword evidence="3" id="KW-1185">Reference proteome</keyword>
<proteinExistence type="predicted"/>
<evidence type="ECO:0000313" key="2">
    <source>
        <dbReference type="EMBL" id="GIL55093.1"/>
    </source>
</evidence>
<name>A0A8J4BAV9_9CHLO</name>